<dbReference type="AlphaFoldDB" id="A0AA35LF30"/>
<dbReference type="EMBL" id="OX395141">
    <property type="protein sequence ID" value="CAI5795156.1"/>
    <property type="molecule type" value="Genomic_DNA"/>
</dbReference>
<dbReference type="GO" id="GO:0005615">
    <property type="term" value="C:extracellular space"/>
    <property type="evidence" value="ECO:0007669"/>
    <property type="project" value="UniProtKB-KW"/>
</dbReference>
<evidence type="ECO:0000259" key="3">
    <source>
        <dbReference type="SMART" id="SM00199"/>
    </source>
</evidence>
<dbReference type="InterPro" id="IPR039809">
    <property type="entry name" value="Chemokine_b/g/d"/>
</dbReference>
<gene>
    <name evidence="4" type="ORF">PODLI_1B025494</name>
</gene>
<proteinExistence type="predicted"/>
<dbReference type="CDD" id="cd00272">
    <property type="entry name" value="Chemokine_CC"/>
    <property type="match status" value="1"/>
</dbReference>
<feature type="signal peptide" evidence="2">
    <location>
        <begin position="1"/>
        <end position="20"/>
    </location>
</feature>
<organism evidence="4 5">
    <name type="scientific">Podarcis lilfordi</name>
    <name type="common">Lilford's wall lizard</name>
    <dbReference type="NCBI Taxonomy" id="74358"/>
    <lineage>
        <taxon>Eukaryota</taxon>
        <taxon>Metazoa</taxon>
        <taxon>Chordata</taxon>
        <taxon>Craniata</taxon>
        <taxon>Vertebrata</taxon>
        <taxon>Euteleostomi</taxon>
        <taxon>Lepidosauria</taxon>
        <taxon>Squamata</taxon>
        <taxon>Bifurcata</taxon>
        <taxon>Unidentata</taxon>
        <taxon>Episquamata</taxon>
        <taxon>Laterata</taxon>
        <taxon>Lacertibaenia</taxon>
        <taxon>Lacertidae</taxon>
        <taxon>Podarcis</taxon>
    </lineage>
</organism>
<feature type="domain" description="Chemokine interleukin-8-like" evidence="3">
    <location>
        <begin position="38"/>
        <end position="97"/>
    </location>
</feature>
<keyword evidence="5" id="KW-1185">Reference proteome</keyword>
<evidence type="ECO:0000313" key="4">
    <source>
        <dbReference type="EMBL" id="CAI5795156.1"/>
    </source>
</evidence>
<dbReference type="SUPFAM" id="SSF54117">
    <property type="entry name" value="Interleukin 8-like chemokines"/>
    <property type="match status" value="1"/>
</dbReference>
<dbReference type="Proteomes" id="UP001178461">
    <property type="component" value="Chromosome 15"/>
</dbReference>
<evidence type="ECO:0000256" key="2">
    <source>
        <dbReference type="SAM" id="SignalP"/>
    </source>
</evidence>
<dbReference type="SMART" id="SM00199">
    <property type="entry name" value="SCY"/>
    <property type="match status" value="1"/>
</dbReference>
<protein>
    <submittedName>
        <fullName evidence="4">C-C motif chemokine 5-like</fullName>
    </submittedName>
</protein>
<reference evidence="4" key="1">
    <citation type="submission" date="2022-12" db="EMBL/GenBank/DDBJ databases">
        <authorList>
            <person name="Alioto T."/>
            <person name="Alioto T."/>
            <person name="Gomez Garrido J."/>
        </authorList>
    </citation>
    <scope>NUCLEOTIDE SEQUENCE</scope>
</reference>
<name>A0AA35LF30_9SAUR</name>
<dbReference type="InterPro" id="IPR001811">
    <property type="entry name" value="Chemokine_IL8-like_dom"/>
</dbReference>
<dbReference type="Pfam" id="PF00048">
    <property type="entry name" value="IL8"/>
    <property type="match status" value="1"/>
</dbReference>
<dbReference type="GO" id="GO:0006955">
    <property type="term" value="P:immune response"/>
    <property type="evidence" value="ECO:0007669"/>
    <property type="project" value="InterPro"/>
</dbReference>
<keyword evidence="1" id="KW-0202">Cytokine</keyword>
<dbReference type="GO" id="GO:0008009">
    <property type="term" value="F:chemokine activity"/>
    <property type="evidence" value="ECO:0007669"/>
    <property type="project" value="InterPro"/>
</dbReference>
<evidence type="ECO:0000256" key="1">
    <source>
        <dbReference type="ARBA" id="ARBA00022514"/>
    </source>
</evidence>
<accession>A0AA35LF30</accession>
<dbReference type="InterPro" id="IPR036048">
    <property type="entry name" value="Interleukin_8-like_sf"/>
</dbReference>
<feature type="chain" id="PRO_5041452206" evidence="2">
    <location>
        <begin position="21"/>
        <end position="101"/>
    </location>
</feature>
<keyword evidence="2" id="KW-0732">Signal</keyword>
<dbReference type="PANTHER" id="PTHR12015">
    <property type="entry name" value="SMALL INDUCIBLE CYTOKINE A"/>
    <property type="match status" value="1"/>
</dbReference>
<sequence>MKLSSTSFSFLFLAAPFALAAVCPLEPAKETQDVAHKRANCCLNYVNRPIPCKAIKYYERASSTCAKPAVIVYLKKKNRKLCVDPSKEWVQKILKCFPPPS</sequence>
<evidence type="ECO:0000313" key="5">
    <source>
        <dbReference type="Proteomes" id="UP001178461"/>
    </source>
</evidence>
<dbReference type="Gene3D" id="2.40.50.40">
    <property type="match status" value="1"/>
</dbReference>